<reference evidence="11 12" key="1">
    <citation type="submission" date="2019-07" db="EMBL/GenBank/DDBJ databases">
        <title>complete genome sequencing of Ornithinimicrobium sp. H23M54.</title>
        <authorList>
            <person name="Bae J.-W."/>
            <person name="Lee S.-Y."/>
        </authorList>
    </citation>
    <scope>NUCLEOTIDE SEQUENCE [LARGE SCALE GENOMIC DNA]</scope>
    <source>
        <strain evidence="11 12">H23M54</strain>
    </source>
</reference>
<dbReference type="Proteomes" id="UP000315395">
    <property type="component" value="Chromosome"/>
</dbReference>
<dbReference type="GO" id="GO:0046872">
    <property type="term" value="F:metal ion binding"/>
    <property type="evidence" value="ECO:0007669"/>
    <property type="project" value="UniProtKB-KW"/>
</dbReference>
<comment type="activity regulation">
    <text evidence="10">Na(+) is not transported, but it plays an essential structural role and its presence is essential for fluoride channel function.</text>
</comment>
<dbReference type="AlphaFoldDB" id="A0A516GF47"/>
<evidence type="ECO:0000256" key="7">
    <source>
        <dbReference type="ARBA" id="ARBA00035120"/>
    </source>
</evidence>
<name>A0A516GF47_9MICO</name>
<dbReference type="PROSITE" id="PS00099">
    <property type="entry name" value="THIOLASE_3"/>
    <property type="match status" value="1"/>
</dbReference>
<keyword evidence="10" id="KW-0406">Ion transport</keyword>
<keyword evidence="4 10" id="KW-1133">Transmembrane helix</keyword>
<dbReference type="EMBL" id="CP041616">
    <property type="protein sequence ID" value="QDO90143.1"/>
    <property type="molecule type" value="Genomic_DNA"/>
</dbReference>
<keyword evidence="10" id="KW-0479">Metal-binding</keyword>
<dbReference type="InterPro" id="IPR003691">
    <property type="entry name" value="FluC"/>
</dbReference>
<evidence type="ECO:0000256" key="10">
    <source>
        <dbReference type="HAMAP-Rule" id="MF_00454"/>
    </source>
</evidence>
<comment type="similarity">
    <text evidence="7 10">Belongs to the fluoride channel Fluc/FEX (TC 1.A.43) family.</text>
</comment>
<dbReference type="PANTHER" id="PTHR28259">
    <property type="entry name" value="FLUORIDE EXPORT PROTEIN 1-RELATED"/>
    <property type="match status" value="1"/>
</dbReference>
<feature type="transmembrane region" description="Helical" evidence="10">
    <location>
        <begin position="96"/>
        <end position="119"/>
    </location>
</feature>
<evidence type="ECO:0000256" key="9">
    <source>
        <dbReference type="ARBA" id="ARBA00049940"/>
    </source>
</evidence>
<keyword evidence="12" id="KW-1185">Reference proteome</keyword>
<evidence type="ECO:0000256" key="2">
    <source>
        <dbReference type="ARBA" id="ARBA00022475"/>
    </source>
</evidence>
<accession>A0A516GF47</accession>
<feature type="transmembrane region" description="Helical" evidence="10">
    <location>
        <begin position="35"/>
        <end position="53"/>
    </location>
</feature>
<dbReference type="GO" id="GO:0062054">
    <property type="term" value="F:fluoride channel activity"/>
    <property type="evidence" value="ECO:0007669"/>
    <property type="project" value="UniProtKB-UniRule"/>
</dbReference>
<keyword evidence="10" id="KW-0915">Sodium</keyword>
<feature type="binding site" evidence="10">
    <location>
        <position position="74"/>
    </location>
    <ligand>
        <name>Na(+)</name>
        <dbReference type="ChEBI" id="CHEBI:29101"/>
        <note>structural</note>
    </ligand>
</feature>
<keyword evidence="2 10" id="KW-1003">Cell membrane</keyword>
<dbReference type="OrthoDB" id="5148600at2"/>
<evidence type="ECO:0000256" key="4">
    <source>
        <dbReference type="ARBA" id="ARBA00022989"/>
    </source>
</evidence>
<protein>
    <recommendedName>
        <fullName evidence="10">Fluoride-specific ion channel FluC</fullName>
    </recommendedName>
</protein>
<evidence type="ECO:0000256" key="8">
    <source>
        <dbReference type="ARBA" id="ARBA00035585"/>
    </source>
</evidence>
<dbReference type="GO" id="GO:0140114">
    <property type="term" value="P:cellular detoxification of fluoride"/>
    <property type="evidence" value="ECO:0007669"/>
    <property type="project" value="UniProtKB-UniRule"/>
</dbReference>
<dbReference type="GO" id="GO:0005886">
    <property type="term" value="C:plasma membrane"/>
    <property type="evidence" value="ECO:0007669"/>
    <property type="project" value="UniProtKB-SubCell"/>
</dbReference>
<dbReference type="InterPro" id="IPR020610">
    <property type="entry name" value="Thiolase_AS"/>
</dbReference>
<evidence type="ECO:0000256" key="5">
    <source>
        <dbReference type="ARBA" id="ARBA00023136"/>
    </source>
</evidence>
<evidence type="ECO:0000256" key="3">
    <source>
        <dbReference type="ARBA" id="ARBA00022692"/>
    </source>
</evidence>
<evidence type="ECO:0000256" key="6">
    <source>
        <dbReference type="ARBA" id="ARBA00023303"/>
    </source>
</evidence>
<comment type="catalytic activity">
    <reaction evidence="8">
        <text>fluoride(in) = fluoride(out)</text>
        <dbReference type="Rhea" id="RHEA:76159"/>
        <dbReference type="ChEBI" id="CHEBI:17051"/>
    </reaction>
    <physiologicalReaction direction="left-to-right" evidence="8">
        <dbReference type="Rhea" id="RHEA:76160"/>
    </physiologicalReaction>
</comment>
<organism evidence="11 12">
    <name type="scientific">Ornithinimicrobium ciconiae</name>
    <dbReference type="NCBI Taxonomy" id="2594265"/>
    <lineage>
        <taxon>Bacteria</taxon>
        <taxon>Bacillati</taxon>
        <taxon>Actinomycetota</taxon>
        <taxon>Actinomycetes</taxon>
        <taxon>Micrococcales</taxon>
        <taxon>Ornithinimicrobiaceae</taxon>
        <taxon>Ornithinimicrobium</taxon>
    </lineage>
</organism>
<evidence type="ECO:0000313" key="12">
    <source>
        <dbReference type="Proteomes" id="UP000315395"/>
    </source>
</evidence>
<comment type="function">
    <text evidence="9 10">Fluoride-specific ion channel. Important for reducing fluoride concentration in the cell, thus reducing its toxicity.</text>
</comment>
<keyword evidence="5 10" id="KW-0472">Membrane</keyword>
<dbReference type="Pfam" id="PF02537">
    <property type="entry name" value="CRCB"/>
    <property type="match status" value="1"/>
</dbReference>
<proteinExistence type="inferred from homology"/>
<feature type="transmembrane region" description="Helical" evidence="10">
    <location>
        <begin position="65"/>
        <end position="84"/>
    </location>
</feature>
<evidence type="ECO:0000313" key="11">
    <source>
        <dbReference type="EMBL" id="QDO90143.1"/>
    </source>
</evidence>
<keyword evidence="6 10" id="KW-0407">Ion channel</keyword>
<gene>
    <name evidence="10" type="primary">fluC</name>
    <name evidence="10" type="synonym">crcB</name>
    <name evidence="11" type="ORF">FNH13_00420</name>
</gene>
<evidence type="ECO:0000256" key="1">
    <source>
        <dbReference type="ARBA" id="ARBA00004651"/>
    </source>
</evidence>
<keyword evidence="10" id="KW-0813">Transport</keyword>
<sequence>MAPGTVLVLTLLGGLGAAARFLVDDLVNRRWHGAFPLATLVINVTGSLLIGLLATSMAADSPQAYAVGAVGFCGGYTTFSTAMVESVRLTREGAWRTAGLAAAGMLALCVGAAAAGALLGRALSG</sequence>
<keyword evidence="3 10" id="KW-0812">Transmembrane</keyword>
<feature type="binding site" evidence="10">
    <location>
        <position position="77"/>
    </location>
    <ligand>
        <name>Na(+)</name>
        <dbReference type="ChEBI" id="CHEBI:29101"/>
        <note>structural</note>
    </ligand>
</feature>
<dbReference type="GO" id="GO:0016747">
    <property type="term" value="F:acyltransferase activity, transferring groups other than amino-acyl groups"/>
    <property type="evidence" value="ECO:0007669"/>
    <property type="project" value="InterPro"/>
</dbReference>
<dbReference type="KEGG" id="orz:FNH13_00420"/>
<dbReference type="HAMAP" id="MF_00454">
    <property type="entry name" value="FluC"/>
    <property type="match status" value="1"/>
</dbReference>
<dbReference type="PANTHER" id="PTHR28259:SF1">
    <property type="entry name" value="FLUORIDE EXPORT PROTEIN 1-RELATED"/>
    <property type="match status" value="1"/>
</dbReference>
<comment type="subcellular location">
    <subcellularLocation>
        <location evidence="1 10">Cell membrane</location>
        <topology evidence="1 10">Multi-pass membrane protein</topology>
    </subcellularLocation>
</comment>